<dbReference type="EMBL" id="ANKQ01000002">
    <property type="protein sequence ID" value="ELP55181.1"/>
    <property type="molecule type" value="Genomic_DNA"/>
</dbReference>
<gene>
    <name evidence="2" type="ORF">O53_4010</name>
</gene>
<name>L7E8J3_MICAE</name>
<feature type="transmembrane region" description="Helical" evidence="1">
    <location>
        <begin position="12"/>
        <end position="37"/>
    </location>
</feature>
<dbReference type="PATRIC" id="fig|1134457.3.peg.1971"/>
<organism evidence="2 3">
    <name type="scientific">Microcystis aeruginosa TAIHU98</name>
    <dbReference type="NCBI Taxonomy" id="1134457"/>
    <lineage>
        <taxon>Bacteria</taxon>
        <taxon>Bacillati</taxon>
        <taxon>Cyanobacteriota</taxon>
        <taxon>Cyanophyceae</taxon>
        <taxon>Oscillatoriophycideae</taxon>
        <taxon>Chroococcales</taxon>
        <taxon>Microcystaceae</taxon>
        <taxon>Microcystis</taxon>
    </lineage>
</organism>
<comment type="caution">
    <text evidence="2">The sequence shown here is derived from an EMBL/GenBank/DDBJ whole genome shotgun (WGS) entry which is preliminary data.</text>
</comment>
<proteinExistence type="predicted"/>
<dbReference type="Proteomes" id="UP000010932">
    <property type="component" value="Unassembled WGS sequence"/>
</dbReference>
<evidence type="ECO:0000313" key="3">
    <source>
        <dbReference type="Proteomes" id="UP000010932"/>
    </source>
</evidence>
<keyword evidence="1" id="KW-0812">Transmembrane</keyword>
<sequence length="38" mass="4163">MGTPRAIALGRINFWGMAIAFFSLVLTHADFDIIAIIV</sequence>
<protein>
    <submittedName>
        <fullName evidence="2">Putative membrane protein</fullName>
    </submittedName>
</protein>
<evidence type="ECO:0000313" key="2">
    <source>
        <dbReference type="EMBL" id="ELP55181.1"/>
    </source>
</evidence>
<evidence type="ECO:0000256" key="1">
    <source>
        <dbReference type="SAM" id="Phobius"/>
    </source>
</evidence>
<keyword evidence="1" id="KW-0472">Membrane</keyword>
<reference evidence="2 3" key="1">
    <citation type="journal article" date="2013" name="Genome Announc.">
        <title>Whole-Genome Sequence of Microcystis aeruginosa TAIHU98, a Nontoxic Bloom-Forming Strain Isolated from Taihu Lake, China.</title>
        <authorList>
            <person name="Yang C."/>
            <person name="Zhang W."/>
            <person name="Ren M."/>
            <person name="Song L."/>
            <person name="Li T."/>
            <person name="Zhao J."/>
        </authorList>
    </citation>
    <scope>NUCLEOTIDE SEQUENCE [LARGE SCALE GENOMIC DNA]</scope>
    <source>
        <strain evidence="2 3">TAIHU98</strain>
    </source>
</reference>
<keyword evidence="1" id="KW-1133">Transmembrane helix</keyword>
<accession>L7E8J3</accession>
<dbReference type="AlphaFoldDB" id="L7E8J3"/>